<feature type="transmembrane region" description="Helical" evidence="8">
    <location>
        <begin position="110"/>
        <end position="128"/>
    </location>
</feature>
<keyword evidence="3" id="KW-0813">Transport</keyword>
<dbReference type="InterPro" id="IPR020846">
    <property type="entry name" value="MFS_dom"/>
</dbReference>
<feature type="transmembrane region" description="Helical" evidence="8">
    <location>
        <begin position="168"/>
        <end position="188"/>
    </location>
</feature>
<dbReference type="EMBL" id="BNJF01000003">
    <property type="protein sequence ID" value="GHO47997.1"/>
    <property type="molecule type" value="Genomic_DNA"/>
</dbReference>
<dbReference type="SUPFAM" id="SSF103473">
    <property type="entry name" value="MFS general substrate transporter"/>
    <property type="match status" value="1"/>
</dbReference>
<dbReference type="PANTHER" id="PTHR42718:SF9">
    <property type="entry name" value="MAJOR FACILITATOR SUPERFAMILY MULTIDRUG TRANSPORTER MFSC"/>
    <property type="match status" value="1"/>
</dbReference>
<feature type="transmembrane region" description="Helical" evidence="8">
    <location>
        <begin position="47"/>
        <end position="66"/>
    </location>
</feature>
<dbReference type="RefSeq" id="WP_220197212.1">
    <property type="nucleotide sequence ID" value="NZ_BNJF01000003.1"/>
</dbReference>
<proteinExistence type="inferred from homology"/>
<feature type="transmembrane region" description="Helical" evidence="8">
    <location>
        <begin position="78"/>
        <end position="104"/>
    </location>
</feature>
<comment type="similarity">
    <text evidence="2">Belongs to the major facilitator superfamily. EmrB family.</text>
</comment>
<keyword evidence="6 8" id="KW-1133">Transmembrane helix</keyword>
<dbReference type="Proteomes" id="UP000612362">
    <property type="component" value="Unassembled WGS sequence"/>
</dbReference>
<feature type="transmembrane region" description="Helical" evidence="8">
    <location>
        <begin position="327"/>
        <end position="347"/>
    </location>
</feature>
<dbReference type="InterPro" id="IPR036259">
    <property type="entry name" value="MFS_trans_sf"/>
</dbReference>
<feature type="transmembrane region" description="Helical" evidence="8">
    <location>
        <begin position="261"/>
        <end position="287"/>
    </location>
</feature>
<evidence type="ECO:0000256" key="5">
    <source>
        <dbReference type="ARBA" id="ARBA00022692"/>
    </source>
</evidence>
<evidence type="ECO:0000256" key="4">
    <source>
        <dbReference type="ARBA" id="ARBA00022475"/>
    </source>
</evidence>
<evidence type="ECO:0000256" key="8">
    <source>
        <dbReference type="SAM" id="Phobius"/>
    </source>
</evidence>
<dbReference type="CDD" id="cd17321">
    <property type="entry name" value="MFS_MMR_MDR_like"/>
    <property type="match status" value="1"/>
</dbReference>
<dbReference type="PROSITE" id="PS50850">
    <property type="entry name" value="MFS"/>
    <property type="match status" value="1"/>
</dbReference>
<evidence type="ECO:0000256" key="6">
    <source>
        <dbReference type="ARBA" id="ARBA00022989"/>
    </source>
</evidence>
<dbReference type="GO" id="GO:0005886">
    <property type="term" value="C:plasma membrane"/>
    <property type="evidence" value="ECO:0007669"/>
    <property type="project" value="UniProtKB-SubCell"/>
</dbReference>
<dbReference type="Gene3D" id="1.20.1720.10">
    <property type="entry name" value="Multidrug resistance protein D"/>
    <property type="match status" value="1"/>
</dbReference>
<feature type="transmembrane region" description="Helical" evidence="8">
    <location>
        <begin position="403"/>
        <end position="420"/>
    </location>
</feature>
<dbReference type="InterPro" id="IPR011701">
    <property type="entry name" value="MFS"/>
</dbReference>
<evidence type="ECO:0000313" key="10">
    <source>
        <dbReference type="EMBL" id="GHO47997.1"/>
    </source>
</evidence>
<evidence type="ECO:0000313" key="11">
    <source>
        <dbReference type="Proteomes" id="UP000612362"/>
    </source>
</evidence>
<feature type="transmembrane region" description="Helical" evidence="8">
    <location>
        <begin position="359"/>
        <end position="382"/>
    </location>
</feature>
<dbReference type="InterPro" id="IPR004638">
    <property type="entry name" value="EmrB-like"/>
</dbReference>
<dbReference type="AlphaFoldDB" id="A0A8J3MT97"/>
<evidence type="ECO:0000256" key="7">
    <source>
        <dbReference type="ARBA" id="ARBA00023136"/>
    </source>
</evidence>
<feature type="transmembrane region" description="Helical" evidence="8">
    <location>
        <begin position="12"/>
        <end position="35"/>
    </location>
</feature>
<accession>A0A8J3MT97</accession>
<keyword evidence="4" id="KW-1003">Cell membrane</keyword>
<evidence type="ECO:0000259" key="9">
    <source>
        <dbReference type="PROSITE" id="PS50850"/>
    </source>
</evidence>
<feature type="transmembrane region" description="Helical" evidence="8">
    <location>
        <begin position="299"/>
        <end position="320"/>
    </location>
</feature>
<dbReference type="NCBIfam" id="TIGR00711">
    <property type="entry name" value="efflux_EmrB"/>
    <property type="match status" value="1"/>
</dbReference>
<sequence>MGKVRRTNKVVTLIVACLGSFMIQLDNSIIILALPKIQASLHTSLSGLQWTIDAYTLILAALMLTGGTLGDRFGRKRFFLIGLALFTIGSALCGFASTLSWLLFGRVVQGVGAAALTTNSLALLAVAFPEAKERAQAIGLFTGLSGVAVSVGPLIGGVLTQIGNWPTIFFVNVPIGLLTLLLALPSLPESRDPNARRIDLPGQVLVIAGLTCLVTALIESSSAGWTSPLILALIALAVVFLVAFIFVEARVREPLVPLQLFGIRVFTAANLLTLILSCGTVGPVFFLAQYFQEVQGHSVLEAALCTLPISIGVFMTAPLAGRLAARFGVRLPIVVGGLIYGCSMLLLTRLEPDSPYISVWWILGMAGIGFGLCLSPLAAAVLSATPPQRAGLGSSLFNANRQVGLTLSIAVLGTIVLQQFPTNITGQLIGRGVPASMSEDIAHKVAAAGGQASHSAALGQLPITPSALQQALNQAFVDSLHVMFFIAGIAVFAVAIMAAVLLRQTRREEKREVADAPMATEEPLVIATITEES</sequence>
<evidence type="ECO:0000256" key="1">
    <source>
        <dbReference type="ARBA" id="ARBA00004651"/>
    </source>
</evidence>
<evidence type="ECO:0000256" key="3">
    <source>
        <dbReference type="ARBA" id="ARBA00022448"/>
    </source>
</evidence>
<feature type="transmembrane region" description="Helical" evidence="8">
    <location>
        <begin position="140"/>
        <end position="162"/>
    </location>
</feature>
<keyword evidence="11" id="KW-1185">Reference proteome</keyword>
<organism evidence="10 11">
    <name type="scientific">Ktedonospora formicarum</name>
    <dbReference type="NCBI Taxonomy" id="2778364"/>
    <lineage>
        <taxon>Bacteria</taxon>
        <taxon>Bacillati</taxon>
        <taxon>Chloroflexota</taxon>
        <taxon>Ktedonobacteria</taxon>
        <taxon>Ktedonobacterales</taxon>
        <taxon>Ktedonobacteraceae</taxon>
        <taxon>Ktedonospora</taxon>
    </lineage>
</organism>
<name>A0A8J3MT97_9CHLR</name>
<feature type="transmembrane region" description="Helical" evidence="8">
    <location>
        <begin position="482"/>
        <end position="502"/>
    </location>
</feature>
<reference evidence="10" key="1">
    <citation type="submission" date="2020-10" db="EMBL/GenBank/DDBJ databases">
        <title>Taxonomic study of unclassified bacteria belonging to the class Ktedonobacteria.</title>
        <authorList>
            <person name="Yabe S."/>
            <person name="Wang C.M."/>
            <person name="Zheng Y."/>
            <person name="Sakai Y."/>
            <person name="Cavaletti L."/>
            <person name="Monciardini P."/>
            <person name="Donadio S."/>
        </authorList>
    </citation>
    <scope>NUCLEOTIDE SEQUENCE</scope>
    <source>
        <strain evidence="10">SOSP1-1</strain>
    </source>
</reference>
<dbReference type="PANTHER" id="PTHR42718">
    <property type="entry name" value="MAJOR FACILITATOR SUPERFAMILY MULTIDRUG TRANSPORTER MFSC"/>
    <property type="match status" value="1"/>
</dbReference>
<keyword evidence="7 8" id="KW-0472">Membrane</keyword>
<dbReference type="GO" id="GO:0022857">
    <property type="term" value="F:transmembrane transporter activity"/>
    <property type="evidence" value="ECO:0007669"/>
    <property type="project" value="InterPro"/>
</dbReference>
<evidence type="ECO:0000256" key="2">
    <source>
        <dbReference type="ARBA" id="ARBA00008537"/>
    </source>
</evidence>
<dbReference type="Pfam" id="PF07690">
    <property type="entry name" value="MFS_1"/>
    <property type="match status" value="1"/>
</dbReference>
<comment type="caution">
    <text evidence="10">The sequence shown here is derived from an EMBL/GenBank/DDBJ whole genome shotgun (WGS) entry which is preliminary data.</text>
</comment>
<feature type="transmembrane region" description="Helical" evidence="8">
    <location>
        <begin position="200"/>
        <end position="218"/>
    </location>
</feature>
<dbReference type="Gene3D" id="1.20.1250.20">
    <property type="entry name" value="MFS general substrate transporter like domains"/>
    <property type="match status" value="1"/>
</dbReference>
<gene>
    <name evidence="10" type="ORF">KSX_61600</name>
</gene>
<feature type="transmembrane region" description="Helical" evidence="8">
    <location>
        <begin position="230"/>
        <end position="249"/>
    </location>
</feature>
<keyword evidence="5 8" id="KW-0812">Transmembrane</keyword>
<protein>
    <submittedName>
        <fullName evidence="10">MFS transporter</fullName>
    </submittedName>
</protein>
<feature type="domain" description="Major facilitator superfamily (MFS) profile" evidence="9">
    <location>
        <begin position="12"/>
        <end position="506"/>
    </location>
</feature>
<comment type="subcellular location">
    <subcellularLocation>
        <location evidence="1">Cell membrane</location>
        <topology evidence="1">Multi-pass membrane protein</topology>
    </subcellularLocation>
</comment>